<organism evidence="1 2">
    <name type="scientific">Natronococcus pandeyae</name>
    <dbReference type="NCBI Taxonomy" id="2055836"/>
    <lineage>
        <taxon>Archaea</taxon>
        <taxon>Methanobacteriati</taxon>
        <taxon>Methanobacteriota</taxon>
        <taxon>Stenosarchaea group</taxon>
        <taxon>Halobacteria</taxon>
        <taxon>Halobacteriales</taxon>
        <taxon>Natrialbaceae</taxon>
        <taxon>Natronococcus</taxon>
    </lineage>
</organism>
<dbReference type="Proteomes" id="UP000766904">
    <property type="component" value="Unassembled WGS sequence"/>
</dbReference>
<reference evidence="1" key="1">
    <citation type="submission" date="2017-11" db="EMBL/GenBank/DDBJ databases">
        <authorList>
            <person name="Kajale S.C."/>
            <person name="Sharma A."/>
        </authorList>
    </citation>
    <scope>NUCLEOTIDE SEQUENCE</scope>
    <source>
        <strain evidence="1">LS1_42</strain>
    </source>
</reference>
<dbReference type="RefSeq" id="WP_148859994.1">
    <property type="nucleotide sequence ID" value="NZ_PHNJ01000016.1"/>
</dbReference>
<proteinExistence type="predicted"/>
<keyword evidence="2" id="KW-1185">Reference proteome</keyword>
<evidence type="ECO:0000313" key="1">
    <source>
        <dbReference type="EMBL" id="TYL36571.1"/>
    </source>
</evidence>
<sequence>MTVPNDADPVSLEVTGTSLRATDIGGNSITFDLTGWDRLSDPHGFDEPIDAVAVGRVSAISYDFRNMVNIDRLDEQLADTDSAETSDHADCVLAAFEDKRLTLPEGEYFLQFDTTLFVRLRFDGAATVSNRPGECLKISFPQPTPVTFGFKSPVDYPRHEVTVEPTTEGIATGISHLSATIETTTADRVHRNYRGHPPLLTLGEETHVPDPVAEQTPETGIELLVPDRLEALFLAAPLAYYLGARLRPTDVTAPLLRAPSVGIHYEFDGLTQFERDAPALLRRVFFLDQMASWHDPDSLNTREFDRLEDAGVDLDHCADGTAAERLAAYLEFPAAPIDDILPEWPYVMTVEPTVSNVASIPHLLYDLAAIVLPSEHTFAPESDTRRTPDPESTPVTELSQCRTTRGVLGDIEDARGFSALQRGYENRMTHLEQNRAGRTVIVVFGAECDVDRRAIAEQYVPTSTTVRRLDAPTRDELAAAFRSGGDFLHYVGRCEDGELVCQDGTLEPANLRENDVQLFQLDAPDSRAAGVGLIESGSIAGVVRRESESAAPASPTAVSTTIGKLVLSGQSLAAAHTCAVCGENEKGLVVGDGTHRFVAKWNPSAVYVLQAVEDGSVRVTVVPFPVDPVGTHWLPDWSDGKHLTSTPITLEVSPDELNEFLTVIDRPVFYDGRFYWMDERKQLVYPVS</sequence>
<name>A0A8J8PZC9_9EURY</name>
<gene>
    <name evidence="1" type="ORF">CV102_21180</name>
</gene>
<comment type="caution">
    <text evidence="1">The sequence shown here is derived from an EMBL/GenBank/DDBJ whole genome shotgun (WGS) entry which is preliminary data.</text>
</comment>
<evidence type="ECO:0000313" key="2">
    <source>
        <dbReference type="Proteomes" id="UP000766904"/>
    </source>
</evidence>
<accession>A0A8J8PZC9</accession>
<dbReference type="AlphaFoldDB" id="A0A8J8PZC9"/>
<dbReference type="EMBL" id="PHNJ01000016">
    <property type="protein sequence ID" value="TYL36571.1"/>
    <property type="molecule type" value="Genomic_DNA"/>
</dbReference>
<dbReference type="OrthoDB" id="191514at2157"/>
<protein>
    <submittedName>
        <fullName evidence="1">Uncharacterized protein</fullName>
    </submittedName>
</protein>